<dbReference type="GO" id="GO:0015267">
    <property type="term" value="F:channel activity"/>
    <property type="evidence" value="ECO:0007669"/>
    <property type="project" value="InterPro"/>
</dbReference>
<dbReference type="KEGG" id="gacu:117540872"/>
<dbReference type="RefSeq" id="XP_034063711.1">
    <property type="nucleotide sequence ID" value="XM_034207820.1"/>
</dbReference>
<evidence type="ECO:0000256" key="4">
    <source>
        <dbReference type="ARBA" id="ARBA00023298"/>
    </source>
</evidence>
<sequence length="185" mass="20061">MEAPAAVEGAGAVIEAAATISDLMPTYRQCGIEIENECTIYTFDNPRIYTDSGYCDTPLPPTVAPGASGKALFIKTPDTATGCVGVVTYDLLNKDENQAAGKIAVMFSVPYDFGLYNNWYALGVFDMSTKCDYGLYQKMYYDKQTTFSRQTADGSSLTYEGGNITIKGTMSDAYQSVIKVQVSQN</sequence>
<evidence type="ECO:0000256" key="1">
    <source>
        <dbReference type="ARBA" id="ARBA00004175"/>
    </source>
</evidence>
<dbReference type="PANTHER" id="PTHR40388">
    <property type="entry name" value="BRYOPORIN"/>
    <property type="match status" value="1"/>
</dbReference>
<evidence type="ECO:0000256" key="3">
    <source>
        <dbReference type="ARBA" id="ARBA00022537"/>
    </source>
</evidence>
<dbReference type="PANTHER" id="PTHR40388:SF2">
    <property type="entry name" value="ACTINOPORIN-LIKE PROTEIN"/>
    <property type="match status" value="1"/>
</dbReference>
<dbReference type="Pfam" id="PF06369">
    <property type="entry name" value="Anemone_cytotox"/>
    <property type="match status" value="1"/>
</dbReference>
<dbReference type="SUPFAM" id="SSF63724">
    <property type="entry name" value="Cytolysin/lectin"/>
    <property type="match status" value="1"/>
</dbReference>
<evidence type="ECO:0000313" key="6">
    <source>
        <dbReference type="Proteomes" id="UP000515161"/>
    </source>
</evidence>
<evidence type="ECO:0000256" key="2">
    <source>
        <dbReference type="ARBA" id="ARBA00004532"/>
    </source>
</evidence>
<dbReference type="Gene3D" id="2.60.270.20">
    <property type="entry name" value="Cytolysin/lectin"/>
    <property type="match status" value="1"/>
</dbReference>
<dbReference type="GO" id="GO:0046930">
    <property type="term" value="C:pore complex"/>
    <property type="evidence" value="ECO:0007669"/>
    <property type="project" value="InterPro"/>
</dbReference>
<dbReference type="RefSeq" id="XP_034063720.1">
    <property type="nucleotide sequence ID" value="XM_034207829.1"/>
</dbReference>
<keyword evidence="6" id="KW-1185">Reference proteome</keyword>
<dbReference type="GO" id="GO:0042151">
    <property type="term" value="C:nematocyst"/>
    <property type="evidence" value="ECO:0007669"/>
    <property type="project" value="UniProtKB-SubCell"/>
</dbReference>
<comment type="subcellular location">
    <subcellularLocation>
        <location evidence="2">Nematocyst</location>
    </subcellularLocation>
    <subcellularLocation>
        <location evidence="1">Target cell membrane</location>
    </subcellularLocation>
</comment>
<dbReference type="InterPro" id="IPR009104">
    <property type="entry name" value="Anemon_actinoporin-like"/>
</dbReference>
<keyword evidence="4" id="KW-1053">Target membrane</keyword>
<gene>
    <name evidence="7 8 9 10" type="primary">LOC117540872</name>
</gene>
<keyword evidence="4" id="KW-0472">Membrane</keyword>
<evidence type="ECO:0000256" key="5">
    <source>
        <dbReference type="ARBA" id="ARBA00023331"/>
    </source>
</evidence>
<reference evidence="7 8" key="1">
    <citation type="submission" date="2025-04" db="UniProtKB">
        <authorList>
            <consortium name="RefSeq"/>
        </authorList>
    </citation>
    <scope>IDENTIFICATION</scope>
</reference>
<evidence type="ECO:0000313" key="9">
    <source>
        <dbReference type="RefSeq" id="XP_034063711.1"/>
    </source>
</evidence>
<dbReference type="OrthoDB" id="6132998at2759"/>
<dbReference type="InterPro" id="IPR015926">
    <property type="entry name" value="Cytolysin/lectin"/>
</dbReference>
<dbReference type="AlphaFoldDB" id="A0A6P8TI67"/>
<evidence type="ECO:0000313" key="7">
    <source>
        <dbReference type="RefSeq" id="XP_034063695.1"/>
    </source>
</evidence>
<evidence type="ECO:0000313" key="8">
    <source>
        <dbReference type="RefSeq" id="XP_034063704.1"/>
    </source>
</evidence>
<proteinExistence type="predicted"/>
<name>A0A6P8TI67_GYMAC</name>
<dbReference type="GeneID" id="117540872"/>
<dbReference type="RefSeq" id="XP_034063704.1">
    <property type="nucleotide sequence ID" value="XM_034207813.1"/>
</dbReference>
<accession>A0A6P8TI67</accession>
<keyword evidence="5" id="KW-0166">Nematocyst</keyword>
<dbReference type="Proteomes" id="UP000515161">
    <property type="component" value="Unplaced"/>
</dbReference>
<dbReference type="GO" id="GO:0051715">
    <property type="term" value="P:cytolysis in another organism"/>
    <property type="evidence" value="ECO:0007669"/>
    <property type="project" value="InterPro"/>
</dbReference>
<evidence type="ECO:0000313" key="10">
    <source>
        <dbReference type="RefSeq" id="XP_034063720.1"/>
    </source>
</evidence>
<organism evidence="6 8">
    <name type="scientific">Gymnodraco acuticeps</name>
    <name type="common">Antarctic dragonfish</name>
    <dbReference type="NCBI Taxonomy" id="8218"/>
    <lineage>
        <taxon>Eukaryota</taxon>
        <taxon>Metazoa</taxon>
        <taxon>Chordata</taxon>
        <taxon>Craniata</taxon>
        <taxon>Vertebrata</taxon>
        <taxon>Euteleostomi</taxon>
        <taxon>Actinopterygii</taxon>
        <taxon>Neopterygii</taxon>
        <taxon>Teleostei</taxon>
        <taxon>Neoteleostei</taxon>
        <taxon>Acanthomorphata</taxon>
        <taxon>Eupercaria</taxon>
        <taxon>Perciformes</taxon>
        <taxon>Notothenioidei</taxon>
        <taxon>Bathydraconidae</taxon>
        <taxon>Gymnodraco</taxon>
    </lineage>
</organism>
<protein>
    <submittedName>
        <fullName evidence="7 8">DELTA-sagatoxin-Srs1a-like</fullName>
    </submittedName>
</protein>
<keyword evidence="3" id="KW-1052">Target cell membrane</keyword>
<dbReference type="GO" id="GO:0044218">
    <property type="term" value="C:other organism cell membrane"/>
    <property type="evidence" value="ECO:0007669"/>
    <property type="project" value="UniProtKB-KW"/>
</dbReference>
<dbReference type="InterPro" id="IPR050677">
    <property type="entry name" value="Actinoporin_PFT"/>
</dbReference>
<dbReference type="GO" id="GO:0006812">
    <property type="term" value="P:monoatomic cation transport"/>
    <property type="evidence" value="ECO:0007669"/>
    <property type="project" value="InterPro"/>
</dbReference>
<dbReference type="GO" id="GO:0046931">
    <property type="term" value="P:pore complex assembly"/>
    <property type="evidence" value="ECO:0007669"/>
    <property type="project" value="InterPro"/>
</dbReference>
<dbReference type="RefSeq" id="XP_034063695.1">
    <property type="nucleotide sequence ID" value="XM_034207804.1"/>
</dbReference>